<protein>
    <recommendedName>
        <fullName evidence="5">Damage-inducible protein DinB</fullName>
    </recommendedName>
</protein>
<evidence type="ECO:0000256" key="1">
    <source>
        <dbReference type="ARBA" id="ARBA00008635"/>
    </source>
</evidence>
<dbReference type="AlphaFoldDB" id="A0A0B1QYM4"/>
<proteinExistence type="inferred from homology"/>
<gene>
    <name evidence="3" type="ORF">QU24_24365</name>
</gene>
<organism evidence="3 4">
    <name type="scientific">Pantoea rodasii</name>
    <dbReference type="NCBI Taxonomy" id="1076549"/>
    <lineage>
        <taxon>Bacteria</taxon>
        <taxon>Pseudomonadati</taxon>
        <taxon>Pseudomonadota</taxon>
        <taxon>Gammaproteobacteria</taxon>
        <taxon>Enterobacterales</taxon>
        <taxon>Erwiniaceae</taxon>
        <taxon>Pantoea</taxon>
    </lineage>
</organism>
<dbReference type="Gene3D" id="1.20.120.450">
    <property type="entry name" value="dinb family like domain"/>
    <property type="match status" value="1"/>
</dbReference>
<dbReference type="RefSeq" id="WP_039336527.1">
    <property type="nucleotide sequence ID" value="NZ_JTJJ01000124.1"/>
</dbReference>
<dbReference type="Pfam" id="PF05163">
    <property type="entry name" value="DinB"/>
    <property type="match status" value="1"/>
</dbReference>
<reference evidence="3 4" key="1">
    <citation type="submission" date="2014-11" db="EMBL/GenBank/DDBJ databases">
        <title>Genome sequencing of Pantoea rodasii ND03.</title>
        <authorList>
            <person name="Muhamad Yunos N.Y."/>
            <person name="Chan K.-G."/>
        </authorList>
    </citation>
    <scope>NUCLEOTIDE SEQUENCE [LARGE SCALE GENOMIC DNA]</scope>
    <source>
        <strain evidence="3 4">ND03</strain>
    </source>
</reference>
<dbReference type="SUPFAM" id="SSF109854">
    <property type="entry name" value="DinB/YfiT-like putative metalloenzymes"/>
    <property type="match status" value="1"/>
</dbReference>
<comment type="similarity">
    <text evidence="1">Belongs to the DinB family.</text>
</comment>
<keyword evidence="2" id="KW-0479">Metal-binding</keyword>
<evidence type="ECO:0008006" key="5">
    <source>
        <dbReference type="Google" id="ProtNLM"/>
    </source>
</evidence>
<evidence type="ECO:0000313" key="4">
    <source>
        <dbReference type="Proteomes" id="UP000030853"/>
    </source>
</evidence>
<sequence length="168" mass="19314">MQRVTALTLLRYKHWMDAGMLSAIADTDARRFRAERREMLRLMHHMHVTDMLIRANLKGEAPSRQNLRPHRTPEEAVLVPCMLACSGWFIEYAAGMLAEAWDCPIVYRRRDGKMAQTTPLGLIEQVILHGTRHRGAVSWLIHACGVQPPQDVVSHFLRKQMTSFDKRG</sequence>
<dbReference type="InterPro" id="IPR007837">
    <property type="entry name" value="DinB"/>
</dbReference>
<dbReference type="EMBL" id="JTJJ01000124">
    <property type="protein sequence ID" value="KHJ65479.1"/>
    <property type="molecule type" value="Genomic_DNA"/>
</dbReference>
<comment type="caution">
    <text evidence="3">The sequence shown here is derived from an EMBL/GenBank/DDBJ whole genome shotgun (WGS) entry which is preliminary data.</text>
</comment>
<dbReference type="InterPro" id="IPR034660">
    <property type="entry name" value="DinB/YfiT-like"/>
</dbReference>
<dbReference type="Proteomes" id="UP000030853">
    <property type="component" value="Unassembled WGS sequence"/>
</dbReference>
<accession>A0A0B1QYM4</accession>
<dbReference type="GO" id="GO:0046872">
    <property type="term" value="F:metal ion binding"/>
    <property type="evidence" value="ECO:0007669"/>
    <property type="project" value="UniProtKB-KW"/>
</dbReference>
<evidence type="ECO:0000313" key="3">
    <source>
        <dbReference type="EMBL" id="KHJ65479.1"/>
    </source>
</evidence>
<evidence type="ECO:0000256" key="2">
    <source>
        <dbReference type="ARBA" id="ARBA00022723"/>
    </source>
</evidence>
<name>A0A0B1QYM4_9GAMM</name>